<keyword evidence="3" id="KW-0964">Secreted</keyword>
<evidence type="ECO:0000256" key="3">
    <source>
        <dbReference type="ARBA" id="ARBA00022525"/>
    </source>
</evidence>
<evidence type="ECO:0000256" key="1">
    <source>
        <dbReference type="ARBA" id="ARBA00004613"/>
    </source>
</evidence>
<accession>A0A0V1JBY4</accession>
<feature type="compositionally biased region" description="Basic residues" evidence="9">
    <location>
        <begin position="376"/>
        <end position="390"/>
    </location>
</feature>
<dbReference type="GO" id="GO:0005125">
    <property type="term" value="F:cytokine activity"/>
    <property type="evidence" value="ECO:0007669"/>
    <property type="project" value="TreeGrafter"/>
</dbReference>
<dbReference type="FunFam" id="2.10.90.10:FF:000001">
    <property type="entry name" value="Bone morphogenetic protein 4"/>
    <property type="match status" value="1"/>
</dbReference>
<dbReference type="CDD" id="cd13763">
    <property type="entry name" value="TGF_beta_BMP3_like"/>
    <property type="match status" value="1"/>
</dbReference>
<evidence type="ECO:0000256" key="6">
    <source>
        <dbReference type="ARBA" id="ARBA00023157"/>
    </source>
</evidence>
<evidence type="ECO:0000259" key="10">
    <source>
        <dbReference type="PROSITE" id="PS51362"/>
    </source>
</evidence>
<dbReference type="InterPro" id="IPR029034">
    <property type="entry name" value="Cystine-knot_cytokine"/>
</dbReference>
<evidence type="ECO:0000256" key="7">
    <source>
        <dbReference type="ARBA" id="ARBA00023180"/>
    </source>
</evidence>
<dbReference type="PROSITE" id="PS51362">
    <property type="entry name" value="TGF_BETA_2"/>
    <property type="match status" value="1"/>
</dbReference>
<evidence type="ECO:0000313" key="12">
    <source>
        <dbReference type="Proteomes" id="UP000054826"/>
    </source>
</evidence>
<dbReference type="EMBL" id="JYDV01000110">
    <property type="protein sequence ID" value="KRZ32503.1"/>
    <property type="molecule type" value="Genomic_DNA"/>
</dbReference>
<evidence type="ECO:0000256" key="9">
    <source>
        <dbReference type="SAM" id="MobiDB-lite"/>
    </source>
</evidence>
<evidence type="ECO:0000256" key="2">
    <source>
        <dbReference type="ARBA" id="ARBA00006656"/>
    </source>
</evidence>
<protein>
    <submittedName>
        <fullName evidence="11">Bone morphogenetic protein 3</fullName>
    </submittedName>
</protein>
<keyword evidence="6" id="KW-1015">Disulfide bond</keyword>
<dbReference type="SUPFAM" id="SSF57501">
    <property type="entry name" value="Cystine-knot cytokines"/>
    <property type="match status" value="1"/>
</dbReference>
<organism evidence="11 12">
    <name type="scientific">Trichinella pseudospiralis</name>
    <name type="common">Parasitic roundworm</name>
    <dbReference type="NCBI Taxonomy" id="6337"/>
    <lineage>
        <taxon>Eukaryota</taxon>
        <taxon>Metazoa</taxon>
        <taxon>Ecdysozoa</taxon>
        <taxon>Nematoda</taxon>
        <taxon>Enoplea</taxon>
        <taxon>Dorylaimia</taxon>
        <taxon>Trichinellida</taxon>
        <taxon>Trichinellidae</taxon>
        <taxon>Trichinella</taxon>
    </lineage>
</organism>
<evidence type="ECO:0000313" key="11">
    <source>
        <dbReference type="EMBL" id="KRZ32503.1"/>
    </source>
</evidence>
<evidence type="ECO:0000256" key="8">
    <source>
        <dbReference type="RuleBase" id="RU000354"/>
    </source>
</evidence>
<dbReference type="PANTHER" id="PTHR11848:SF270">
    <property type="entry name" value="BONE MORPHOGENETIC PROTEIN 3-LIKE"/>
    <property type="match status" value="1"/>
</dbReference>
<dbReference type="Pfam" id="PF00019">
    <property type="entry name" value="TGF_beta"/>
    <property type="match status" value="1"/>
</dbReference>
<feature type="region of interest" description="Disordered" evidence="9">
    <location>
        <begin position="356"/>
        <end position="398"/>
    </location>
</feature>
<gene>
    <name evidence="11" type="primary">bmp3</name>
    <name evidence="11" type="ORF">T4C_13731</name>
</gene>
<evidence type="ECO:0000256" key="5">
    <source>
        <dbReference type="ARBA" id="ARBA00023030"/>
    </source>
</evidence>
<dbReference type="AlphaFoldDB" id="A0A0V1JBY4"/>
<comment type="caution">
    <text evidence="11">The sequence shown here is derived from an EMBL/GenBank/DDBJ whole genome shotgun (WGS) entry which is preliminary data.</text>
</comment>
<reference evidence="11 12" key="1">
    <citation type="submission" date="2015-01" db="EMBL/GenBank/DDBJ databases">
        <title>Evolution of Trichinella species and genotypes.</title>
        <authorList>
            <person name="Korhonen P.K."/>
            <person name="Edoardo P."/>
            <person name="Giuseppe L.R."/>
            <person name="Gasser R.B."/>
        </authorList>
    </citation>
    <scope>NUCLEOTIDE SEQUENCE [LARGE SCALE GENOMIC DNA]</scope>
    <source>
        <strain evidence="11">ISS176</strain>
    </source>
</reference>
<dbReference type="Gene3D" id="2.10.90.10">
    <property type="entry name" value="Cystine-knot cytokines"/>
    <property type="match status" value="1"/>
</dbReference>
<dbReference type="GO" id="GO:0005615">
    <property type="term" value="C:extracellular space"/>
    <property type="evidence" value="ECO:0007669"/>
    <property type="project" value="TreeGrafter"/>
</dbReference>
<dbReference type="GO" id="GO:0008083">
    <property type="term" value="F:growth factor activity"/>
    <property type="evidence" value="ECO:0007669"/>
    <property type="project" value="UniProtKB-KW"/>
</dbReference>
<feature type="domain" description="TGF-beta family profile" evidence="10">
    <location>
        <begin position="397"/>
        <end position="526"/>
    </location>
</feature>
<keyword evidence="5 8" id="KW-0339">Growth factor</keyword>
<keyword evidence="7" id="KW-0325">Glycoprotein</keyword>
<dbReference type="InterPro" id="IPR017948">
    <property type="entry name" value="TGFb_CS"/>
</dbReference>
<dbReference type="SMART" id="SM00204">
    <property type="entry name" value="TGFB"/>
    <property type="match status" value="1"/>
</dbReference>
<keyword evidence="4" id="KW-0732">Signal</keyword>
<evidence type="ECO:0000256" key="4">
    <source>
        <dbReference type="ARBA" id="ARBA00022729"/>
    </source>
</evidence>
<dbReference type="InterPro" id="IPR001839">
    <property type="entry name" value="TGF-b_C"/>
</dbReference>
<sequence>MYLQSSRYKLCPKILAQRPLLHSWLILFWHVKRWSQRSDMSHWKQPVTIAIWISLLYAVISCAEEYGNSGQQKPNHLQKKVLHNTFKALLNFRSDANNSTDSLKMRASRSKLIASKYMKDLFEQYRLNAAKSKISGNVVRSITPVIGTLNGDRVLIFNLNTVQDGEVIIKAELHFNAGQRKQRGRSAPICLLLSTTGERTVIRQIHRDPSGQWITYDLRNAIVNAVHQRVSADNRRPWNSTNTGTQLAIAFVGDSLLIPKTAKYYAAERILRHHTPFLLIFSDESRLVNPNEMMSTVFQENFVESDQTLKRTRRHVPEADNYFAYSVANGRSEQSLEKLADQFRAFQQKGPEVLLPMRGGRRRDRSGRMEMSRSWTNRRTRMNNKKRPHNRSTQSDKQMKATLYNADNDPTVILLKEAQQQQRCQKHNLIVDFRDIGWQERIIAPKSFEAHYCAGSCQFPLNWESNPSNHAIIQNIIHTIGYQPKVPQVCCSPDKMDSLTLLYFDEDQNVVLKTYPKMTVISCGCV</sequence>
<dbReference type="PANTHER" id="PTHR11848">
    <property type="entry name" value="TGF-BETA FAMILY"/>
    <property type="match status" value="1"/>
</dbReference>
<dbReference type="Proteomes" id="UP000054826">
    <property type="component" value="Unassembled WGS sequence"/>
</dbReference>
<proteinExistence type="inferred from homology"/>
<dbReference type="PROSITE" id="PS00250">
    <property type="entry name" value="TGF_BETA_1"/>
    <property type="match status" value="1"/>
</dbReference>
<comment type="subcellular location">
    <subcellularLocation>
        <location evidence="1">Secreted</location>
    </subcellularLocation>
</comment>
<comment type="similarity">
    <text evidence="2 8">Belongs to the TGF-beta family.</text>
</comment>
<dbReference type="InterPro" id="IPR015615">
    <property type="entry name" value="TGF-beta-rel"/>
</dbReference>
<name>A0A0V1JBY4_TRIPS</name>